<accession>A0A6N9PY87</accession>
<reference evidence="5 6" key="1">
    <citation type="submission" date="2019-01" db="EMBL/GenBank/DDBJ databases">
        <title>Chengkuizengella sp. nov., isolated from deep-sea sediment of East Pacific Ocean.</title>
        <authorList>
            <person name="Yang J."/>
            <person name="Lai Q."/>
            <person name="Shao Z."/>
        </authorList>
    </citation>
    <scope>NUCLEOTIDE SEQUENCE [LARGE SCALE GENOMIC DNA]</scope>
    <source>
        <strain evidence="5 6">YPA3-1-1</strain>
    </source>
</reference>
<name>A0A6N9PY87_9BACL</name>
<dbReference type="EMBL" id="SIJB01000004">
    <property type="protein sequence ID" value="NBI27585.1"/>
    <property type="molecule type" value="Genomic_DNA"/>
</dbReference>
<feature type="active site" description="Proton acceptor" evidence="1">
    <location>
        <position position="100"/>
    </location>
</feature>
<evidence type="ECO:0000259" key="3">
    <source>
        <dbReference type="SMART" id="SM00477"/>
    </source>
</evidence>
<keyword evidence="5" id="KW-0255">Endonuclease</keyword>
<evidence type="ECO:0000313" key="5">
    <source>
        <dbReference type="EMBL" id="NBI27585.1"/>
    </source>
</evidence>
<protein>
    <submittedName>
        <fullName evidence="5">DNA/RNA non-specific endonuclease</fullName>
    </submittedName>
</protein>
<dbReference type="GO" id="GO:0016787">
    <property type="term" value="F:hydrolase activity"/>
    <property type="evidence" value="ECO:0007669"/>
    <property type="project" value="InterPro"/>
</dbReference>
<dbReference type="InterPro" id="IPR044929">
    <property type="entry name" value="DNA/RNA_non-sp_Endonuclease_sf"/>
</dbReference>
<dbReference type="SMART" id="SM00892">
    <property type="entry name" value="Endonuclease_NS"/>
    <property type="match status" value="1"/>
</dbReference>
<feature type="domain" description="DNA/RNA non-specific endonuclease/pyrophosphatase/phosphodiesterase" evidence="4">
    <location>
        <begin position="38"/>
        <end position="252"/>
    </location>
</feature>
<keyword evidence="2" id="KW-0479">Metal-binding</keyword>
<dbReference type="SUPFAM" id="SSF54060">
    <property type="entry name" value="His-Me finger endonucleases"/>
    <property type="match status" value="1"/>
</dbReference>
<feature type="domain" description="ENPP1-3/EXOG-like endonuclease/phosphodiesterase" evidence="3">
    <location>
        <begin position="39"/>
        <end position="252"/>
    </location>
</feature>
<dbReference type="PANTHER" id="PTHR13966">
    <property type="entry name" value="ENDONUCLEASE RELATED"/>
    <property type="match status" value="1"/>
</dbReference>
<dbReference type="Pfam" id="PF01223">
    <property type="entry name" value="Endonuclease_NS"/>
    <property type="match status" value="1"/>
</dbReference>
<dbReference type="GO" id="GO:0003676">
    <property type="term" value="F:nucleic acid binding"/>
    <property type="evidence" value="ECO:0007669"/>
    <property type="project" value="InterPro"/>
</dbReference>
<gene>
    <name evidence="5" type="ORF">ERL59_01200</name>
</gene>
<keyword evidence="5" id="KW-0378">Hydrolase</keyword>
<dbReference type="InterPro" id="IPR044925">
    <property type="entry name" value="His-Me_finger_sf"/>
</dbReference>
<comment type="caution">
    <text evidence="5">The sequence shown here is derived from an EMBL/GenBank/DDBJ whole genome shotgun (WGS) entry which is preliminary data.</text>
</comment>
<feature type="binding site" evidence="2">
    <location>
        <position position="136"/>
    </location>
    <ligand>
        <name>Mg(2+)</name>
        <dbReference type="ChEBI" id="CHEBI:18420"/>
        <note>catalytic</note>
    </ligand>
</feature>
<evidence type="ECO:0000259" key="4">
    <source>
        <dbReference type="SMART" id="SM00892"/>
    </source>
</evidence>
<dbReference type="Gene3D" id="3.40.570.10">
    <property type="entry name" value="Extracellular Endonuclease, subunit A"/>
    <property type="match status" value="1"/>
</dbReference>
<proteinExistence type="predicted"/>
<dbReference type="OrthoDB" id="9770276at2"/>
<keyword evidence="5" id="KW-0540">Nuclease</keyword>
<organism evidence="5 6">
    <name type="scientific">Chengkuizengella marina</name>
    <dbReference type="NCBI Taxonomy" id="2507566"/>
    <lineage>
        <taxon>Bacteria</taxon>
        <taxon>Bacillati</taxon>
        <taxon>Bacillota</taxon>
        <taxon>Bacilli</taxon>
        <taxon>Bacillales</taxon>
        <taxon>Paenibacillaceae</taxon>
        <taxon>Chengkuizengella</taxon>
    </lineage>
</organism>
<sequence length="288" mass="34409">MLKKGFDPNFLGNDYIIPIPRLIDQTKLDALNCGELFQYTHFSLVMNKRRRFLIYGANNIDKNTMKNIRRKDDWHFCNQMGVENQIGNEFYRNNPWDRGHMVRRRDVCWGSLEEAKQANFDSFCWGNIVLQHGEINQGIWNQIENWILEHEDNYLKKLSIFTGPIFTDHDREYCGEDRKLGCGIQIPAGFWKVMFYVNKKKELRCLAFVVKQDDFWFNEYGKLFKTIENYQVPLNMISQISGVEFEEVLYDTNPLFFWANQFTFGKNIHTPELYKIRGKQDLIIEREH</sequence>
<keyword evidence="6" id="KW-1185">Reference proteome</keyword>
<dbReference type="Proteomes" id="UP000448943">
    <property type="component" value="Unassembled WGS sequence"/>
</dbReference>
<dbReference type="InterPro" id="IPR001604">
    <property type="entry name" value="Endo_G_ENPP1-like_dom"/>
</dbReference>
<dbReference type="GO" id="GO:0004519">
    <property type="term" value="F:endonuclease activity"/>
    <property type="evidence" value="ECO:0007669"/>
    <property type="project" value="UniProtKB-KW"/>
</dbReference>
<evidence type="ECO:0000256" key="1">
    <source>
        <dbReference type="PIRSR" id="PIRSR640255-1"/>
    </source>
</evidence>
<dbReference type="SMART" id="SM00477">
    <property type="entry name" value="NUC"/>
    <property type="match status" value="1"/>
</dbReference>
<evidence type="ECO:0000256" key="2">
    <source>
        <dbReference type="PIRSR" id="PIRSR640255-2"/>
    </source>
</evidence>
<dbReference type="PANTHER" id="PTHR13966:SF5">
    <property type="entry name" value="ENDONUCLEASE G, MITOCHONDRIAL"/>
    <property type="match status" value="1"/>
</dbReference>
<evidence type="ECO:0000313" key="6">
    <source>
        <dbReference type="Proteomes" id="UP000448943"/>
    </source>
</evidence>
<dbReference type="GO" id="GO:0046872">
    <property type="term" value="F:metal ion binding"/>
    <property type="evidence" value="ECO:0007669"/>
    <property type="project" value="UniProtKB-KW"/>
</dbReference>
<dbReference type="AlphaFoldDB" id="A0A6N9PY87"/>
<dbReference type="RefSeq" id="WP_160643673.1">
    <property type="nucleotide sequence ID" value="NZ_SIJB01000004.1"/>
</dbReference>
<dbReference type="InterPro" id="IPR020821">
    <property type="entry name" value="ENPP1-3/EXOG-like_nuc-like"/>
</dbReference>
<dbReference type="InterPro" id="IPR040255">
    <property type="entry name" value="Non-specific_endonuclease"/>
</dbReference>